<evidence type="ECO:0000256" key="2">
    <source>
        <dbReference type="SAM" id="SignalP"/>
    </source>
</evidence>
<proteinExistence type="predicted"/>
<feature type="signal peptide" evidence="2">
    <location>
        <begin position="1"/>
        <end position="19"/>
    </location>
</feature>
<reference evidence="4" key="1">
    <citation type="submission" date="2014-08" db="EMBL/GenBank/DDBJ databases">
        <authorList>
            <person name="Moulin L."/>
        </authorList>
    </citation>
    <scope>NUCLEOTIDE SEQUENCE [LARGE SCALE GENOMIC DNA]</scope>
</reference>
<dbReference type="AlphaFoldDB" id="A0A090EDL1"/>
<gene>
    <name evidence="3" type="ORF">MPL3356_60128</name>
</gene>
<evidence type="ECO:0000256" key="1">
    <source>
        <dbReference type="SAM" id="MobiDB-lite"/>
    </source>
</evidence>
<dbReference type="Proteomes" id="UP000045285">
    <property type="component" value="Unassembled WGS sequence"/>
</dbReference>
<sequence>MRLASYLFLFALLVSTADAAAAEQASRGATPDWPPAPAASPGWDAPRFEKYPAKPSPEGSRAMPRFNGSNWTPETKARIRKAVKSGYNFAGHYTIVEVGCGTECKSAWVVDGRSGAIRAFPLGGEGTTSLKLVYNVKSRLIKAARLNSEKVLCTQQDFDWDGKDFNNIVGMDHTDKGIFFRCDVLDSGVSMEWPSDEAKISPGDELSFETFPARVFQNGPVKLPQFNGRDRGAREYRTRITDKMKSGANFAGHYTIIEIGCGTGYLCVYFADTNSGKVWDFPLGGMEYSNLELKYSLDSRLIKARWIDGLNGDQADCAESAAEWDGRNFVSFGKTHRAVADETYCSFDPPQNE</sequence>
<organism evidence="3 4">
    <name type="scientific">Mesorhizobium plurifarium</name>
    <dbReference type="NCBI Taxonomy" id="69974"/>
    <lineage>
        <taxon>Bacteria</taxon>
        <taxon>Pseudomonadati</taxon>
        <taxon>Pseudomonadota</taxon>
        <taxon>Alphaproteobacteria</taxon>
        <taxon>Hyphomicrobiales</taxon>
        <taxon>Phyllobacteriaceae</taxon>
        <taxon>Mesorhizobium</taxon>
    </lineage>
</organism>
<feature type="region of interest" description="Disordered" evidence="1">
    <location>
        <begin position="25"/>
        <end position="71"/>
    </location>
</feature>
<accession>A0A090EDL1</accession>
<feature type="chain" id="PRO_5001854844" evidence="2">
    <location>
        <begin position="20"/>
        <end position="353"/>
    </location>
</feature>
<keyword evidence="2" id="KW-0732">Signal</keyword>
<dbReference type="InterPro" id="IPR029063">
    <property type="entry name" value="SAM-dependent_MTases_sf"/>
</dbReference>
<dbReference type="SUPFAM" id="SSF53335">
    <property type="entry name" value="S-adenosyl-L-methionine-dependent methyltransferases"/>
    <property type="match status" value="1"/>
</dbReference>
<protein>
    <submittedName>
        <fullName evidence="3">Uncharacterized protein</fullName>
    </submittedName>
</protein>
<dbReference type="EMBL" id="CCMZ01000056">
    <property type="protein sequence ID" value="CDX25867.1"/>
    <property type="molecule type" value="Genomic_DNA"/>
</dbReference>
<keyword evidence="4" id="KW-1185">Reference proteome</keyword>
<evidence type="ECO:0000313" key="3">
    <source>
        <dbReference type="EMBL" id="CDX25867.1"/>
    </source>
</evidence>
<name>A0A090EDL1_MESPL</name>
<evidence type="ECO:0000313" key="4">
    <source>
        <dbReference type="Proteomes" id="UP000045285"/>
    </source>
</evidence>